<keyword evidence="12" id="KW-1185">Reference proteome</keyword>
<feature type="domain" description="Metallo-beta-lactamase" evidence="8">
    <location>
        <begin position="721"/>
        <end position="941"/>
    </location>
</feature>
<keyword evidence="2" id="KW-1003">Cell membrane</keyword>
<evidence type="ECO:0000256" key="7">
    <source>
        <dbReference type="SAM" id="Phobius"/>
    </source>
</evidence>
<feature type="region of interest" description="Disordered" evidence="6">
    <location>
        <begin position="986"/>
        <end position="1020"/>
    </location>
</feature>
<sequence>MTAAFVLGEVICGQTDIIPAVSGRKAALVLPVFLFFTIVWMYLRRHFGIGTEQANRSGKCHQDSHTGHDNDRKHRREASDIKDWRGNRKRGTERRFERGSDKRSDKKTDKSRPDGSGGIWAVVLALMFLSGFFCMNCAGKKEPLELRLEKSENIRGAEAEGVIDSVSEKKDQIRYTVRGAVIRIPAKDRETSTFRAEKIYVTLNAGNGGDGMKTPWDRSKNDRERKTEEPDGQRRDMETSGQDGSSDRAEYAVEPGETVRFHGKLSLFDEATNPGQFDFKRYYRGLGIRYRLQADSAERLDAENESSPAEQIAYRIKRRAECAIDAACLPEDRGFFRAILLGDRGMLSEEDANLFREGGISHILAVSGLHVSLIGMTIYTVLRRMGAGYGAAGAAAGILLLIYGIIAGFGASVFRAVFMTTLGMGANFIGRTYDRMSAMALALLLLLVQSPFLLYSAGVQLSFGAILAISVLADRDRRRKRAEMLEEKNRNRDRERERHRSGGKRNAAGAFGFFPGKGTESGTEEEKGSCGAETGQYADRIREVFRMNAAIQLFTLPVILRNYFTYPAVGLLLNLVVIPLMAFAAASGFFGAGICALGIPVLAGAGIGAKGINALTGAVMAPGHYIYHFYRLLCGIARMATFLQITPGSPSDLTVCGYYVLIFAAFYGDEISNKAVLVCKWGFTDRKKKTEKQVCTFFISIALCMMFIRRPLFGLEATFLDVRQGECLVLRDGDHAWISDCGSTQDKNVGENRLVPFLKSKGVTCVDAAFVSHPDADHVNGITYLLEEDTGISVGKLVLPTAAVCSERYDSLKENAEKAEVPVEYMEAGVGFAEGDVRLQCIHPLVGEKLDAADPNEHCLAFEVSCENLKMVLTADLPGEHEKEIVGRLTAKANRDVGSIAGGGNTEPVIILKAGHHGSATSTSEDLLNAVKPDLVVISCGKYNRYGHPAPEAMERIRKSGAKILDTEYDGAITVRSDGEKVRAETFFAQKSRDSGSRDKEGEDERRGKETMARPDRRRE</sequence>
<dbReference type="Gene3D" id="3.60.15.10">
    <property type="entry name" value="Ribonuclease Z/Hydroxyacylglutathione hydrolase-like"/>
    <property type="match status" value="1"/>
</dbReference>
<evidence type="ECO:0000259" key="9">
    <source>
        <dbReference type="Pfam" id="PF03772"/>
    </source>
</evidence>
<evidence type="ECO:0000313" key="12">
    <source>
        <dbReference type="Proteomes" id="UP000199820"/>
    </source>
</evidence>
<dbReference type="AlphaFoldDB" id="A0A1I0D451"/>
<feature type="region of interest" description="Disordered" evidence="6">
    <location>
        <begin position="210"/>
        <end position="250"/>
    </location>
</feature>
<dbReference type="InterPro" id="IPR004477">
    <property type="entry name" value="ComEC_N"/>
</dbReference>
<proteinExistence type="predicted"/>
<dbReference type="GO" id="GO:0005886">
    <property type="term" value="C:plasma membrane"/>
    <property type="evidence" value="ECO:0007669"/>
    <property type="project" value="UniProtKB-SubCell"/>
</dbReference>
<gene>
    <name evidence="11" type="ORF">SAMN04487771_101032</name>
</gene>
<evidence type="ECO:0000256" key="1">
    <source>
        <dbReference type="ARBA" id="ARBA00004651"/>
    </source>
</evidence>
<evidence type="ECO:0000256" key="3">
    <source>
        <dbReference type="ARBA" id="ARBA00022692"/>
    </source>
</evidence>
<evidence type="ECO:0000256" key="2">
    <source>
        <dbReference type="ARBA" id="ARBA00022475"/>
    </source>
</evidence>
<reference evidence="11 12" key="1">
    <citation type="submission" date="2016-10" db="EMBL/GenBank/DDBJ databases">
        <authorList>
            <person name="de Groot N.N."/>
        </authorList>
    </citation>
    <scope>NUCLEOTIDE SEQUENCE [LARGE SCALE GENOMIC DNA]</scope>
    <source>
        <strain evidence="11 12">KH1P1</strain>
    </source>
</reference>
<dbReference type="SUPFAM" id="SSF56281">
    <property type="entry name" value="Metallo-hydrolase/oxidoreductase"/>
    <property type="match status" value="1"/>
</dbReference>
<keyword evidence="5 7" id="KW-0472">Membrane</keyword>
<feature type="transmembrane region" description="Helical" evidence="7">
    <location>
        <begin position="118"/>
        <end position="138"/>
    </location>
</feature>
<evidence type="ECO:0000259" key="8">
    <source>
        <dbReference type="Pfam" id="PF00753"/>
    </source>
</evidence>
<dbReference type="InterPro" id="IPR036866">
    <property type="entry name" value="RibonucZ/Hydroxyglut_hydro"/>
</dbReference>
<dbReference type="EMBL" id="FOIL01000010">
    <property type="protein sequence ID" value="SET26978.1"/>
    <property type="molecule type" value="Genomic_DNA"/>
</dbReference>
<dbReference type="InterPro" id="IPR035681">
    <property type="entry name" value="ComA-like_MBL"/>
</dbReference>
<feature type="compositionally biased region" description="Basic and acidic residues" evidence="6">
    <location>
        <begin position="991"/>
        <end position="1020"/>
    </location>
</feature>
<feature type="transmembrane region" description="Helical" evidence="7">
    <location>
        <begin position="576"/>
        <end position="603"/>
    </location>
</feature>
<feature type="compositionally biased region" description="Basic and acidic residues" evidence="6">
    <location>
        <begin position="93"/>
        <end position="113"/>
    </location>
</feature>
<keyword evidence="4 7" id="KW-1133">Transmembrane helix</keyword>
<feature type="transmembrane region" description="Helical" evidence="7">
    <location>
        <begin position="694"/>
        <end position="713"/>
    </location>
</feature>
<feature type="compositionally biased region" description="Basic and acidic residues" evidence="6">
    <location>
        <begin position="215"/>
        <end position="238"/>
    </location>
</feature>
<feature type="domain" description="ComEC/Rec2-related protein" evidence="9">
    <location>
        <begin position="339"/>
        <end position="664"/>
    </location>
</feature>
<evidence type="ECO:0000259" key="10">
    <source>
        <dbReference type="Pfam" id="PF13567"/>
    </source>
</evidence>
<dbReference type="Pfam" id="PF13567">
    <property type="entry name" value="DUF4131"/>
    <property type="match status" value="1"/>
</dbReference>
<comment type="subcellular location">
    <subcellularLocation>
        <location evidence="1">Cell membrane</location>
        <topology evidence="1">Multi-pass membrane protein</topology>
    </subcellularLocation>
</comment>
<organism evidence="11 12">
    <name type="scientific">[Clostridium] aminophilum</name>
    <dbReference type="NCBI Taxonomy" id="1526"/>
    <lineage>
        <taxon>Bacteria</taxon>
        <taxon>Bacillati</taxon>
        <taxon>Bacillota</taxon>
        <taxon>Clostridia</taxon>
        <taxon>Lachnospirales</taxon>
        <taxon>Lachnospiraceae</taxon>
    </lineage>
</organism>
<feature type="region of interest" description="Disordered" evidence="6">
    <location>
        <begin position="483"/>
        <end position="531"/>
    </location>
</feature>
<dbReference type="InterPro" id="IPR025405">
    <property type="entry name" value="DUF4131"/>
</dbReference>
<evidence type="ECO:0000256" key="5">
    <source>
        <dbReference type="ARBA" id="ARBA00023136"/>
    </source>
</evidence>
<evidence type="ECO:0000256" key="4">
    <source>
        <dbReference type="ARBA" id="ARBA00022989"/>
    </source>
</evidence>
<dbReference type="PANTHER" id="PTHR30619">
    <property type="entry name" value="DNA INTERNALIZATION/COMPETENCE PROTEIN COMEC/REC2"/>
    <property type="match status" value="1"/>
</dbReference>
<feature type="region of interest" description="Disordered" evidence="6">
    <location>
        <begin position="54"/>
        <end position="115"/>
    </location>
</feature>
<protein>
    <submittedName>
        <fullName evidence="11">ComEC/Rec2-related protein</fullName>
    </submittedName>
</protein>
<name>A0A1I0D451_9FIRM</name>
<dbReference type="NCBIfam" id="TIGR00360">
    <property type="entry name" value="ComEC_N-term"/>
    <property type="match status" value="1"/>
</dbReference>
<feature type="transmembrane region" description="Helical" evidence="7">
    <location>
        <begin position="363"/>
        <end position="382"/>
    </location>
</feature>
<dbReference type="CDD" id="cd07731">
    <property type="entry name" value="ComA-like_MBL-fold"/>
    <property type="match status" value="1"/>
</dbReference>
<feature type="compositionally biased region" description="Basic and acidic residues" evidence="6">
    <location>
        <begin position="483"/>
        <end position="500"/>
    </location>
</feature>
<keyword evidence="3 7" id="KW-0812">Transmembrane</keyword>
<dbReference type="InterPro" id="IPR052159">
    <property type="entry name" value="Competence_DNA_uptake"/>
</dbReference>
<feature type="transmembrane region" description="Helical" evidence="7">
    <location>
        <begin position="26"/>
        <end position="43"/>
    </location>
</feature>
<evidence type="ECO:0000313" key="11">
    <source>
        <dbReference type="EMBL" id="SET26978.1"/>
    </source>
</evidence>
<evidence type="ECO:0000256" key="6">
    <source>
        <dbReference type="SAM" id="MobiDB-lite"/>
    </source>
</evidence>
<dbReference type="Proteomes" id="UP000199820">
    <property type="component" value="Unassembled WGS sequence"/>
</dbReference>
<feature type="transmembrane region" description="Helical" evidence="7">
    <location>
        <begin position="388"/>
        <end position="406"/>
    </location>
</feature>
<feature type="domain" description="DUF4131" evidence="10">
    <location>
        <begin position="250"/>
        <end position="299"/>
    </location>
</feature>
<dbReference type="InterPro" id="IPR001279">
    <property type="entry name" value="Metallo-B-lactamas"/>
</dbReference>
<feature type="compositionally biased region" description="Low complexity" evidence="6">
    <location>
        <begin position="507"/>
        <end position="521"/>
    </location>
</feature>
<feature type="transmembrane region" description="Helical" evidence="7">
    <location>
        <begin position="453"/>
        <end position="473"/>
    </location>
</feature>
<dbReference type="Pfam" id="PF00753">
    <property type="entry name" value="Lactamase_B"/>
    <property type="match status" value="1"/>
</dbReference>
<feature type="compositionally biased region" description="Basic and acidic residues" evidence="6">
    <location>
        <begin position="60"/>
        <end position="86"/>
    </location>
</feature>
<dbReference type="Pfam" id="PF03772">
    <property type="entry name" value="Competence"/>
    <property type="match status" value="1"/>
</dbReference>
<dbReference type="PANTHER" id="PTHR30619:SF1">
    <property type="entry name" value="RECOMBINATION PROTEIN 2"/>
    <property type="match status" value="1"/>
</dbReference>
<accession>A0A1I0D451</accession>
<dbReference type="OrthoDB" id="9761531at2"/>